<accession>A0A6N3ER59</accession>
<protein>
    <submittedName>
        <fullName evidence="2">Uncharacterized protein</fullName>
    </submittedName>
</protein>
<sequence>MTEEKNQLEKRIEELEKLVEKQETQIERCSLAVELLLAGHEKQAYKALQGYDLGDFEY</sequence>
<evidence type="ECO:0000256" key="1">
    <source>
        <dbReference type="SAM" id="Coils"/>
    </source>
</evidence>
<keyword evidence="1" id="KW-0175">Coiled coil</keyword>
<reference evidence="2" key="1">
    <citation type="submission" date="2019-11" db="EMBL/GenBank/DDBJ databases">
        <authorList>
            <person name="Feng L."/>
        </authorList>
    </citation>
    <scope>NUCLEOTIDE SEQUENCE</scope>
    <source>
        <strain evidence="2">ECasseliflavusLFYP2</strain>
    </source>
</reference>
<proteinExistence type="predicted"/>
<gene>
    <name evidence="2" type="ORF">ECLFYP2_03194</name>
</gene>
<evidence type="ECO:0000313" key="2">
    <source>
        <dbReference type="EMBL" id="VYU40177.1"/>
    </source>
</evidence>
<feature type="coiled-coil region" evidence="1">
    <location>
        <begin position="1"/>
        <end position="32"/>
    </location>
</feature>
<dbReference type="EMBL" id="CACRTX010000013">
    <property type="protein sequence ID" value="VYU40177.1"/>
    <property type="molecule type" value="Genomic_DNA"/>
</dbReference>
<name>A0A6N3ER59_ENTCA</name>
<dbReference type="AlphaFoldDB" id="A0A6N3ER59"/>
<organism evidence="2">
    <name type="scientific">Enterococcus casseliflavus</name>
    <name type="common">Enterococcus flavescens</name>
    <dbReference type="NCBI Taxonomy" id="37734"/>
    <lineage>
        <taxon>Bacteria</taxon>
        <taxon>Bacillati</taxon>
        <taxon>Bacillota</taxon>
        <taxon>Bacilli</taxon>
        <taxon>Lactobacillales</taxon>
        <taxon>Enterococcaceae</taxon>
        <taxon>Enterococcus</taxon>
    </lineage>
</organism>
<dbReference type="RefSeq" id="WP_185080190.1">
    <property type="nucleotide sequence ID" value="NZ_CACRTX010000013.1"/>
</dbReference>